<dbReference type="CDD" id="cd20071">
    <property type="entry name" value="SET_SMYD"/>
    <property type="match status" value="1"/>
</dbReference>
<dbReference type="EMBL" id="CVRI01000044">
    <property type="protein sequence ID" value="CRK96541.1"/>
    <property type="molecule type" value="Genomic_DNA"/>
</dbReference>
<dbReference type="PROSITE" id="PS50280">
    <property type="entry name" value="SET"/>
    <property type="match status" value="1"/>
</dbReference>
<gene>
    <name evidence="2" type="primary">similar to GI20970</name>
    <name evidence="2" type="ORF">CLUMA_CG009872</name>
</gene>
<dbReference type="AlphaFoldDB" id="A0A1J1I8C8"/>
<dbReference type="InterPro" id="IPR019734">
    <property type="entry name" value="TPR_rpt"/>
</dbReference>
<reference evidence="2 3" key="1">
    <citation type="submission" date="2015-04" db="EMBL/GenBank/DDBJ databases">
        <authorList>
            <person name="Syromyatnikov M.Y."/>
            <person name="Popov V.N."/>
        </authorList>
    </citation>
    <scope>NUCLEOTIDE SEQUENCE [LARGE SCALE GENOMIC DNA]</scope>
</reference>
<dbReference type="SUPFAM" id="SSF48452">
    <property type="entry name" value="TPR-like"/>
    <property type="match status" value="1"/>
</dbReference>
<dbReference type="SUPFAM" id="SSF144232">
    <property type="entry name" value="HIT/MYND zinc finger-like"/>
    <property type="match status" value="1"/>
</dbReference>
<dbReference type="GO" id="GO:0008276">
    <property type="term" value="F:protein methyltransferase activity"/>
    <property type="evidence" value="ECO:0007669"/>
    <property type="project" value="UniProtKB-ARBA"/>
</dbReference>
<evidence type="ECO:0000313" key="3">
    <source>
        <dbReference type="Proteomes" id="UP000183832"/>
    </source>
</evidence>
<accession>A0A1J1I8C8</accession>
<dbReference type="SMART" id="SM00317">
    <property type="entry name" value="SET"/>
    <property type="match status" value="1"/>
</dbReference>
<dbReference type="Proteomes" id="UP000183832">
    <property type="component" value="Unassembled WGS sequence"/>
</dbReference>
<dbReference type="InterPro" id="IPR046341">
    <property type="entry name" value="SET_dom_sf"/>
</dbReference>
<feature type="domain" description="SET" evidence="1">
    <location>
        <begin position="126"/>
        <end position="382"/>
    </location>
</feature>
<dbReference type="InterPro" id="IPR011990">
    <property type="entry name" value="TPR-like_helical_dom_sf"/>
</dbReference>
<evidence type="ECO:0000259" key="1">
    <source>
        <dbReference type="PROSITE" id="PS50280"/>
    </source>
</evidence>
<keyword evidence="3" id="KW-1185">Reference proteome</keyword>
<dbReference type="GO" id="GO:0008757">
    <property type="term" value="F:S-adenosylmethionine-dependent methyltransferase activity"/>
    <property type="evidence" value="ECO:0007669"/>
    <property type="project" value="UniProtKB-ARBA"/>
</dbReference>
<dbReference type="Gene3D" id="2.170.270.10">
    <property type="entry name" value="SET domain"/>
    <property type="match status" value="1"/>
</dbReference>
<sequence>MKSNKIAESFNLKASECLAAGKYTEALENYNQSLRFAVNKSQMLSDAYAGRSKIYYEVNQLENCLKNIKKSLQTCINDEKCRKIESLREKCLDQINLSTSEKKENVTSEFFKLSHPQHKRVPFIAGCLEVRENDVYGRYIATTSDLKPGDIVVIEEPFYKVLDPKRRHTRCAICLKQNMLNLFPCVKCSNAMFCSRVCSESVVHRYECNDSKDDSFDKLLLQRMFYQAIEITGSLEELQKLMNRQTSSKTILDFDFSDPKNSMNDKNRILATTSLAEREPWSAEAYAKYESVTQQLQIETEDERKFLQNYLVRCLKSMTVNFFHFFWSPTKIEGQGLALCSLAAYFAHSCDPNVEKIDVDNKFVFITKKPIKAGEQLFMNYDRFSFLTHTLKDRQDYFNKIYTFQCACNACKDDYPMLNKLPRIDEKFIEPETKFESIAVAKLQYQKNCDYISANMDRYPCYEICLLMIQNYRLLHAIGNKLPF</sequence>
<dbReference type="STRING" id="568069.A0A1J1I8C8"/>
<dbReference type="GO" id="GO:0008170">
    <property type="term" value="F:N-methyltransferase activity"/>
    <property type="evidence" value="ECO:0007669"/>
    <property type="project" value="UniProtKB-ARBA"/>
</dbReference>
<organism evidence="2 3">
    <name type="scientific">Clunio marinus</name>
    <dbReference type="NCBI Taxonomy" id="568069"/>
    <lineage>
        <taxon>Eukaryota</taxon>
        <taxon>Metazoa</taxon>
        <taxon>Ecdysozoa</taxon>
        <taxon>Arthropoda</taxon>
        <taxon>Hexapoda</taxon>
        <taxon>Insecta</taxon>
        <taxon>Pterygota</taxon>
        <taxon>Neoptera</taxon>
        <taxon>Endopterygota</taxon>
        <taxon>Diptera</taxon>
        <taxon>Nematocera</taxon>
        <taxon>Chironomoidea</taxon>
        <taxon>Chironomidae</taxon>
        <taxon>Clunio</taxon>
    </lineage>
</organism>
<dbReference type="Gene3D" id="1.10.220.160">
    <property type="match status" value="1"/>
</dbReference>
<dbReference type="Gene3D" id="1.25.40.10">
    <property type="entry name" value="Tetratricopeptide repeat domain"/>
    <property type="match status" value="1"/>
</dbReference>
<dbReference type="InterPro" id="IPR001214">
    <property type="entry name" value="SET_dom"/>
</dbReference>
<dbReference type="Gene3D" id="6.10.140.2220">
    <property type="match status" value="1"/>
</dbReference>
<dbReference type="SUPFAM" id="SSF82199">
    <property type="entry name" value="SET domain"/>
    <property type="match status" value="1"/>
</dbReference>
<dbReference type="Pfam" id="PF00856">
    <property type="entry name" value="SET"/>
    <property type="match status" value="1"/>
</dbReference>
<proteinExistence type="predicted"/>
<name>A0A1J1I8C8_9DIPT</name>
<dbReference type="PANTHER" id="PTHR47111">
    <property type="entry name" value="BCDNA.LD29892"/>
    <property type="match status" value="1"/>
</dbReference>
<evidence type="ECO:0000313" key="2">
    <source>
        <dbReference type="EMBL" id="CRK96541.1"/>
    </source>
</evidence>
<dbReference type="OrthoDB" id="62495at2759"/>
<dbReference type="PANTHER" id="PTHR47111:SF1">
    <property type="entry name" value="SET AND MYND DOMAIN-CONTAINING PROTEIN 4"/>
    <property type="match status" value="1"/>
</dbReference>
<dbReference type="SMART" id="SM00028">
    <property type="entry name" value="TPR"/>
    <property type="match status" value="2"/>
</dbReference>
<protein>
    <submittedName>
        <fullName evidence="2">CLUMA_CG009872, isoform A</fullName>
    </submittedName>
</protein>